<dbReference type="HOGENOM" id="CLU_2588076_0_0_11"/>
<reference evidence="1 2" key="1">
    <citation type="submission" date="2013-02" db="EMBL/GenBank/DDBJ databases">
        <title>Draft Genome Sequence of Streptomyces afghaniensis, Which Produces Compounds of the Julimycin B-Complex.</title>
        <authorList>
            <person name="Gruening B.A."/>
            <person name="Praeg A."/>
            <person name="Erxleben A."/>
            <person name="Guenther S."/>
            <person name="Fiedler H.-P."/>
            <person name="Goodfellow M."/>
            <person name="Mueller M."/>
        </authorList>
    </citation>
    <scope>NUCLEOTIDE SEQUENCE [LARGE SCALE GENOMIC DNA]</scope>
    <source>
        <strain evidence="1 2">772</strain>
    </source>
</reference>
<evidence type="ECO:0000313" key="2">
    <source>
        <dbReference type="Proteomes" id="UP000015001"/>
    </source>
</evidence>
<proteinExistence type="predicted"/>
<comment type="caution">
    <text evidence="1">The sequence shown here is derived from an EMBL/GenBank/DDBJ whole genome shotgun (WGS) entry which is preliminary data.</text>
</comment>
<dbReference type="AlphaFoldDB" id="S4N9A8"/>
<sequence length="80" mass="9154">MVSSGGECEVGQCTPFSPEIRRARFSRKSPIVDDRFTCPPTGWLGESRGLLRSHPPGIMCKREASPRSMRRMIWSMRRGW</sequence>
<gene>
    <name evidence="1" type="ORF">STAFG_8694</name>
</gene>
<dbReference type="PATRIC" id="fig|1283301.3.peg.8626"/>
<name>S4N9A8_9ACTN</name>
<dbReference type="EMBL" id="AOPY01001708">
    <property type="protein sequence ID" value="EPJ34234.1"/>
    <property type="molecule type" value="Genomic_DNA"/>
</dbReference>
<dbReference type="Proteomes" id="UP000015001">
    <property type="component" value="Unassembled WGS sequence"/>
</dbReference>
<keyword evidence="2" id="KW-1185">Reference proteome</keyword>
<organism evidence="1 2">
    <name type="scientific">Streptomyces afghaniensis 772</name>
    <dbReference type="NCBI Taxonomy" id="1283301"/>
    <lineage>
        <taxon>Bacteria</taxon>
        <taxon>Bacillati</taxon>
        <taxon>Actinomycetota</taxon>
        <taxon>Actinomycetes</taxon>
        <taxon>Kitasatosporales</taxon>
        <taxon>Streptomycetaceae</taxon>
        <taxon>Streptomyces</taxon>
    </lineage>
</organism>
<accession>S4N9A8</accession>
<evidence type="ECO:0000313" key="1">
    <source>
        <dbReference type="EMBL" id="EPJ34234.1"/>
    </source>
</evidence>
<protein>
    <submittedName>
        <fullName evidence="1">Uncharacterized protein</fullName>
    </submittedName>
</protein>